<dbReference type="InterPro" id="IPR038579">
    <property type="entry name" value="Ribosomal_eS21_sf"/>
</dbReference>
<dbReference type="PANTHER" id="PTHR10442">
    <property type="entry name" value="40S RIBOSOMAL PROTEIN S21"/>
    <property type="match status" value="1"/>
</dbReference>
<dbReference type="AlphaFoldDB" id="A0A0M3JUP2"/>
<organism evidence="10">
    <name type="scientific">Anisakis simplex</name>
    <name type="common">Herring worm</name>
    <dbReference type="NCBI Taxonomy" id="6269"/>
    <lineage>
        <taxon>Eukaryota</taxon>
        <taxon>Metazoa</taxon>
        <taxon>Ecdysozoa</taxon>
        <taxon>Nematoda</taxon>
        <taxon>Chromadorea</taxon>
        <taxon>Rhabditida</taxon>
        <taxon>Spirurina</taxon>
        <taxon>Ascaridomorpha</taxon>
        <taxon>Ascaridoidea</taxon>
        <taxon>Anisakidae</taxon>
        <taxon>Anisakis</taxon>
        <taxon>Anisakis simplex complex</taxon>
    </lineage>
</organism>
<dbReference type="InterPro" id="IPR001931">
    <property type="entry name" value="Ribosomal_eS21"/>
</dbReference>
<evidence type="ECO:0000256" key="1">
    <source>
        <dbReference type="ARBA" id="ARBA00004427"/>
    </source>
</evidence>
<evidence type="ECO:0000256" key="7">
    <source>
        <dbReference type="PIRNR" id="PIRNR002148"/>
    </source>
</evidence>
<dbReference type="GO" id="GO:0022626">
    <property type="term" value="C:cytosolic ribosome"/>
    <property type="evidence" value="ECO:0007669"/>
    <property type="project" value="UniProtKB-ARBA"/>
</dbReference>
<evidence type="ECO:0000256" key="3">
    <source>
        <dbReference type="ARBA" id="ARBA00010228"/>
    </source>
</evidence>
<dbReference type="GO" id="GO:0003735">
    <property type="term" value="F:structural constituent of ribosome"/>
    <property type="evidence" value="ECO:0007669"/>
    <property type="project" value="InterPro"/>
</dbReference>
<evidence type="ECO:0000256" key="6">
    <source>
        <dbReference type="ARBA" id="ARBA00023274"/>
    </source>
</evidence>
<name>A0A0M3JUP2_ANISI</name>
<dbReference type="InterPro" id="IPR018279">
    <property type="entry name" value="Ribosomal_eS21_CS"/>
</dbReference>
<protein>
    <recommendedName>
        <fullName evidence="7">40S ribosomal protein S21</fullName>
    </recommendedName>
</protein>
<dbReference type="GO" id="GO:0006412">
    <property type="term" value="P:translation"/>
    <property type="evidence" value="ECO:0007669"/>
    <property type="project" value="InterPro"/>
</dbReference>
<dbReference type="OrthoDB" id="278325at2759"/>
<keyword evidence="5 7" id="KW-0689">Ribosomal protein</keyword>
<dbReference type="PIRSF" id="PIRSF002148">
    <property type="entry name" value="Ribosomal_S21e"/>
    <property type="match status" value="1"/>
</dbReference>
<dbReference type="FunFam" id="3.30.1230.20:FF:000001">
    <property type="entry name" value="40S ribosomal protein S21"/>
    <property type="match status" value="1"/>
</dbReference>
<gene>
    <name evidence="8" type="ORF">ASIM_LOCUS11378</name>
</gene>
<dbReference type="EMBL" id="UYRR01031064">
    <property type="protein sequence ID" value="VDK44924.1"/>
    <property type="molecule type" value="Genomic_DNA"/>
</dbReference>
<proteinExistence type="inferred from homology"/>
<evidence type="ECO:0000256" key="5">
    <source>
        <dbReference type="ARBA" id="ARBA00022980"/>
    </source>
</evidence>
<evidence type="ECO:0000313" key="9">
    <source>
        <dbReference type="Proteomes" id="UP000267096"/>
    </source>
</evidence>
<evidence type="ECO:0000313" key="8">
    <source>
        <dbReference type="EMBL" id="VDK44924.1"/>
    </source>
</evidence>
<dbReference type="Pfam" id="PF01249">
    <property type="entry name" value="Ribosomal_S21e"/>
    <property type="match status" value="1"/>
</dbReference>
<comment type="subcellular location">
    <subcellularLocation>
        <location evidence="2">Cytoplasm</location>
        <location evidence="2">Cytosol</location>
    </subcellularLocation>
    <subcellularLocation>
        <location evidence="1">Rough endoplasmic reticulum</location>
    </subcellularLocation>
</comment>
<comment type="similarity">
    <text evidence="3 7">Belongs to the eukaryotic ribosomal protein eS21 family.</text>
</comment>
<accession>A0A0M3JUP2</accession>
<reference evidence="10" key="1">
    <citation type="submission" date="2017-02" db="UniProtKB">
        <authorList>
            <consortium name="WormBaseParasite"/>
        </authorList>
    </citation>
    <scope>IDENTIFICATION</scope>
</reference>
<evidence type="ECO:0000256" key="4">
    <source>
        <dbReference type="ARBA" id="ARBA00022824"/>
    </source>
</evidence>
<dbReference type="GO" id="GO:1990904">
    <property type="term" value="C:ribonucleoprotein complex"/>
    <property type="evidence" value="ECO:0007669"/>
    <property type="project" value="UniProtKB-KW"/>
</dbReference>
<dbReference type="GO" id="GO:0005791">
    <property type="term" value="C:rough endoplasmic reticulum"/>
    <property type="evidence" value="ECO:0007669"/>
    <property type="project" value="UniProtKB-SubCell"/>
</dbReference>
<keyword evidence="9" id="KW-1185">Reference proteome</keyword>
<dbReference type="Proteomes" id="UP000267096">
    <property type="component" value="Unassembled WGS sequence"/>
</dbReference>
<keyword evidence="4" id="KW-0256">Endoplasmic reticulum</keyword>
<dbReference type="Gene3D" id="3.30.1230.20">
    <property type="match status" value="1"/>
</dbReference>
<dbReference type="PROSITE" id="PS00996">
    <property type="entry name" value="RIBOSOMAL_S21E"/>
    <property type="match status" value="1"/>
</dbReference>
<keyword evidence="6 7" id="KW-0687">Ribonucleoprotein</keyword>
<evidence type="ECO:0000313" key="10">
    <source>
        <dbReference type="WBParaSite" id="ASIM_0001191201-mRNA-1"/>
    </source>
</evidence>
<sequence length="95" mass="10372">MVVFDKFPSAIMQNDVGDVVELYVPRKCSSSSRIIAATDHAAVQIDFADVDPNTGRMVPGKVTRYAICGEIRRMGESDDCILRLAQRDGIVPSNA</sequence>
<dbReference type="WBParaSite" id="ASIM_0001191201-mRNA-1">
    <property type="protein sequence ID" value="ASIM_0001191201-mRNA-1"/>
    <property type="gene ID" value="ASIM_0001191201"/>
</dbReference>
<evidence type="ECO:0000256" key="2">
    <source>
        <dbReference type="ARBA" id="ARBA00004514"/>
    </source>
</evidence>
<reference evidence="8 9" key="2">
    <citation type="submission" date="2018-11" db="EMBL/GenBank/DDBJ databases">
        <authorList>
            <consortium name="Pathogen Informatics"/>
        </authorList>
    </citation>
    <scope>NUCLEOTIDE SEQUENCE [LARGE SCALE GENOMIC DNA]</scope>
</reference>